<proteinExistence type="predicted"/>
<comment type="caution">
    <text evidence="2">The sequence shown here is derived from an EMBL/GenBank/DDBJ whole genome shotgun (WGS) entry which is preliminary data.</text>
</comment>
<reference evidence="2 3" key="1">
    <citation type="submission" date="2024-03" db="EMBL/GenBank/DDBJ databases">
        <title>Draft genome sequence of Pseudonocardia nematodicida JCM 31783.</title>
        <authorList>
            <person name="Butdee W."/>
            <person name="Duangmal K."/>
        </authorList>
    </citation>
    <scope>NUCLEOTIDE SEQUENCE [LARGE SCALE GENOMIC DNA]</scope>
    <source>
        <strain evidence="2 3">JCM 31783</strain>
    </source>
</reference>
<evidence type="ECO:0000313" key="2">
    <source>
        <dbReference type="EMBL" id="MEQ3552486.1"/>
    </source>
</evidence>
<accession>A0ABV1KEA5</accession>
<name>A0ABV1KEA5_9PSEU</name>
<dbReference type="Proteomes" id="UP001494902">
    <property type="component" value="Unassembled WGS sequence"/>
</dbReference>
<dbReference type="RefSeq" id="WP_349299546.1">
    <property type="nucleotide sequence ID" value="NZ_JBEDNQ010000007.1"/>
</dbReference>
<protein>
    <recommendedName>
        <fullName evidence="4">Guanylate cyclase domain-containing protein</fullName>
    </recommendedName>
</protein>
<sequence length="269" mass="29259">MTAVPTHDLPPYRAMLAVDVKDFSSRPGRDHHDLTEEIPGILRAAFARGGRESAWVDDRCFHRSDGDGYVAGFRPAILPFLITTFLSELQNELAERDGVGRGDHRDPIRMRVSINVGPVASSGGNTIADGSGRARIELHRFLDCAAVRQALDRSDPATHVAAIISRHAFDDAVLTGYAGEGAHAYFTPVPVDIPEKKFRGEAYLRVPNATGDLVARGLQPERSRSSGTATDAVDADGPTPQVRTTITNNDGVVHSGIGNLYTRRQRRDR</sequence>
<keyword evidence="3" id="KW-1185">Reference proteome</keyword>
<feature type="region of interest" description="Disordered" evidence="1">
    <location>
        <begin position="216"/>
        <end position="269"/>
    </location>
</feature>
<evidence type="ECO:0000313" key="3">
    <source>
        <dbReference type="Proteomes" id="UP001494902"/>
    </source>
</evidence>
<gene>
    <name evidence="2" type="ORF">WIS52_18585</name>
</gene>
<evidence type="ECO:0008006" key="4">
    <source>
        <dbReference type="Google" id="ProtNLM"/>
    </source>
</evidence>
<evidence type="ECO:0000256" key="1">
    <source>
        <dbReference type="SAM" id="MobiDB-lite"/>
    </source>
</evidence>
<feature type="compositionally biased region" description="Polar residues" evidence="1">
    <location>
        <begin position="241"/>
        <end position="250"/>
    </location>
</feature>
<dbReference type="EMBL" id="JBEDNQ010000007">
    <property type="protein sequence ID" value="MEQ3552486.1"/>
    <property type="molecule type" value="Genomic_DNA"/>
</dbReference>
<organism evidence="2 3">
    <name type="scientific">Pseudonocardia nematodicida</name>
    <dbReference type="NCBI Taxonomy" id="1206997"/>
    <lineage>
        <taxon>Bacteria</taxon>
        <taxon>Bacillati</taxon>
        <taxon>Actinomycetota</taxon>
        <taxon>Actinomycetes</taxon>
        <taxon>Pseudonocardiales</taxon>
        <taxon>Pseudonocardiaceae</taxon>
        <taxon>Pseudonocardia</taxon>
    </lineage>
</organism>